<evidence type="ECO:0000313" key="1">
    <source>
        <dbReference type="EMBL" id="TCK46487.1"/>
    </source>
</evidence>
<comment type="caution">
    <text evidence="1">The sequence shown here is derived from an EMBL/GenBank/DDBJ whole genome shotgun (WGS) entry which is preliminary data.</text>
</comment>
<protein>
    <submittedName>
        <fullName evidence="1">Uncharacterized protein</fullName>
    </submittedName>
</protein>
<name>A0A4V6NE17_9GAMM</name>
<dbReference type="OrthoDB" id="6209825at2"/>
<dbReference type="Proteomes" id="UP000295565">
    <property type="component" value="Unassembled WGS sequence"/>
</dbReference>
<organism evidence="1 2">
    <name type="scientific">Celerinatantimonas diazotrophica</name>
    <dbReference type="NCBI Taxonomy" id="412034"/>
    <lineage>
        <taxon>Bacteria</taxon>
        <taxon>Pseudomonadati</taxon>
        <taxon>Pseudomonadota</taxon>
        <taxon>Gammaproteobacteria</taxon>
        <taxon>Celerinatantimonadaceae</taxon>
        <taxon>Celerinatantimonas</taxon>
    </lineage>
</organism>
<reference evidence="1 2" key="1">
    <citation type="submission" date="2019-03" db="EMBL/GenBank/DDBJ databases">
        <title>Genomic Encyclopedia of Type Strains, Phase IV (KMG-IV): sequencing the most valuable type-strain genomes for metagenomic binning, comparative biology and taxonomic classification.</title>
        <authorList>
            <person name="Goeker M."/>
        </authorList>
    </citation>
    <scope>NUCLEOTIDE SEQUENCE [LARGE SCALE GENOMIC DNA]</scope>
    <source>
        <strain evidence="1 2">DSM 18577</strain>
    </source>
</reference>
<sequence length="436" mass="50418">MSVLSSSSIFTSLQQEGPFAVQKSALKGSRFSTATRQWVKDLRQDSNNISKYRALRSQLFEFLGIESFSQIDQLIHSQELKKQRTQRAFQLLSNMFGIDGTPKEIDDRVYEYARTADAVINSLKDKILSPYASFIETTNEIEMVNNPIELMLIMFDDRYHKKARFEARRKITLMTLAASIDQRERETEIATKFTNFLGFLNSYVWSSDLKIGELDPVYLHSEHACNDFRCTHVKVLNPKQAELVNLNPGEKLTVLKRRRFVSGARQVPIYVSIRKKPPEAKVLKLLRKNEKNPAVAVDDELGLMAVLDNIGDIKLFQQHLTRSAAQANSLMVLEDISDTLIENSIYRGRAIGSSDKTSMLKFFARLGGMRVEFIIHTNQTWLNYMYQQDVSHNEYEVKRIFDSGVIELLFPHDIFHLDHGKTRDEMIRFFRRQIEN</sequence>
<dbReference type="AlphaFoldDB" id="A0A4V6NE17"/>
<proteinExistence type="predicted"/>
<keyword evidence="2" id="KW-1185">Reference proteome</keyword>
<accession>A0A4V6NE17</accession>
<dbReference type="EMBL" id="SMGD01000018">
    <property type="protein sequence ID" value="TCK46487.1"/>
    <property type="molecule type" value="Genomic_DNA"/>
</dbReference>
<gene>
    <name evidence="1" type="ORF">EV690_3435</name>
</gene>
<dbReference type="RefSeq" id="WP_131914178.1">
    <property type="nucleotide sequence ID" value="NZ_OU594967.1"/>
</dbReference>
<evidence type="ECO:0000313" key="2">
    <source>
        <dbReference type="Proteomes" id="UP000295565"/>
    </source>
</evidence>